<reference evidence="1" key="1">
    <citation type="journal article" date="2023" name="Plant J.">
        <title>Genome sequences and population genomics provide insights into the demographic history, inbreeding, and mutation load of two 'living fossil' tree species of Dipteronia.</title>
        <authorList>
            <person name="Feng Y."/>
            <person name="Comes H.P."/>
            <person name="Chen J."/>
            <person name="Zhu S."/>
            <person name="Lu R."/>
            <person name="Zhang X."/>
            <person name="Li P."/>
            <person name="Qiu J."/>
            <person name="Olsen K.M."/>
            <person name="Qiu Y."/>
        </authorList>
    </citation>
    <scope>NUCLEOTIDE SEQUENCE</scope>
    <source>
        <strain evidence="1">NBL</strain>
    </source>
</reference>
<sequence>MLAKWIWRFGNEEGSLWRRLLCDKYLVEPRSLVWEWEGRTQASLFIKSVSGLWKERSISAGILLECLKVLEGKGSRIKFWKDLKVDGVPLAVVFPRIYALAVNKTGMVSEFGKWRASVWEWHVTIRRPVLGWEKIVWSSFLAELDKFRMRKSSPNSLL</sequence>
<evidence type="ECO:0000313" key="2">
    <source>
        <dbReference type="Proteomes" id="UP001281410"/>
    </source>
</evidence>
<organism evidence="1 2">
    <name type="scientific">Dipteronia sinensis</name>
    <dbReference type="NCBI Taxonomy" id="43782"/>
    <lineage>
        <taxon>Eukaryota</taxon>
        <taxon>Viridiplantae</taxon>
        <taxon>Streptophyta</taxon>
        <taxon>Embryophyta</taxon>
        <taxon>Tracheophyta</taxon>
        <taxon>Spermatophyta</taxon>
        <taxon>Magnoliopsida</taxon>
        <taxon>eudicotyledons</taxon>
        <taxon>Gunneridae</taxon>
        <taxon>Pentapetalae</taxon>
        <taxon>rosids</taxon>
        <taxon>malvids</taxon>
        <taxon>Sapindales</taxon>
        <taxon>Sapindaceae</taxon>
        <taxon>Hippocastanoideae</taxon>
        <taxon>Acereae</taxon>
        <taxon>Dipteronia</taxon>
    </lineage>
</organism>
<name>A0AAE0E7Z5_9ROSI</name>
<dbReference type="EMBL" id="JANJYJ010000004">
    <property type="protein sequence ID" value="KAK3218259.1"/>
    <property type="molecule type" value="Genomic_DNA"/>
</dbReference>
<protein>
    <recommendedName>
        <fullName evidence="3">Reverse transcriptase zinc-binding domain-containing protein</fullName>
    </recommendedName>
</protein>
<comment type="caution">
    <text evidence="1">The sequence shown here is derived from an EMBL/GenBank/DDBJ whole genome shotgun (WGS) entry which is preliminary data.</text>
</comment>
<evidence type="ECO:0000313" key="1">
    <source>
        <dbReference type="EMBL" id="KAK3218259.1"/>
    </source>
</evidence>
<keyword evidence="2" id="KW-1185">Reference proteome</keyword>
<proteinExistence type="predicted"/>
<dbReference type="Proteomes" id="UP001281410">
    <property type="component" value="Unassembled WGS sequence"/>
</dbReference>
<accession>A0AAE0E7Z5</accession>
<dbReference type="PANTHER" id="PTHR36617:SF5">
    <property type="entry name" value="OS05G0421675 PROTEIN"/>
    <property type="match status" value="1"/>
</dbReference>
<dbReference type="PANTHER" id="PTHR36617">
    <property type="entry name" value="PROTEIN, PUTATIVE-RELATED"/>
    <property type="match status" value="1"/>
</dbReference>
<evidence type="ECO:0008006" key="3">
    <source>
        <dbReference type="Google" id="ProtNLM"/>
    </source>
</evidence>
<gene>
    <name evidence="1" type="ORF">Dsin_012229</name>
</gene>
<dbReference type="AlphaFoldDB" id="A0AAE0E7Z5"/>